<dbReference type="EMBL" id="KZ613769">
    <property type="protein sequence ID" value="PMD64245.1"/>
    <property type="molecule type" value="Genomic_DNA"/>
</dbReference>
<keyword evidence="2" id="KW-1185">Reference proteome</keyword>
<proteinExistence type="predicted"/>
<dbReference type="Proteomes" id="UP000235371">
    <property type="component" value="Unassembled WGS sequence"/>
</dbReference>
<evidence type="ECO:0000313" key="1">
    <source>
        <dbReference type="EMBL" id="PMD64245.1"/>
    </source>
</evidence>
<organism evidence="1 2">
    <name type="scientific">Hyaloscypha bicolor E</name>
    <dbReference type="NCBI Taxonomy" id="1095630"/>
    <lineage>
        <taxon>Eukaryota</taxon>
        <taxon>Fungi</taxon>
        <taxon>Dikarya</taxon>
        <taxon>Ascomycota</taxon>
        <taxon>Pezizomycotina</taxon>
        <taxon>Leotiomycetes</taxon>
        <taxon>Helotiales</taxon>
        <taxon>Hyaloscyphaceae</taxon>
        <taxon>Hyaloscypha</taxon>
        <taxon>Hyaloscypha bicolor</taxon>
    </lineage>
</organism>
<dbReference type="RefSeq" id="XP_024741149.1">
    <property type="nucleotide sequence ID" value="XM_024873358.1"/>
</dbReference>
<sequence length="138" mass="15380">ISFGYGLKEILGVSRLASRVASDCRGACGEHDVSTRDVAGLHAVLRRLEDQATKPESLLGRVEREIRNALPEIRESLNWITAKLSAGNEGSILTSYSGDDKGVWKELRRELILEGFASPHISQHKAMIMDYFRELGER</sequence>
<feature type="non-terminal residue" evidence="1">
    <location>
        <position position="1"/>
    </location>
</feature>
<dbReference type="InParanoid" id="A0A2J6TMJ5"/>
<evidence type="ECO:0000313" key="2">
    <source>
        <dbReference type="Proteomes" id="UP000235371"/>
    </source>
</evidence>
<protein>
    <submittedName>
        <fullName evidence="1">Uncharacterized protein</fullName>
    </submittedName>
</protein>
<dbReference type="AlphaFoldDB" id="A0A2J6TMJ5"/>
<reference evidence="1 2" key="1">
    <citation type="submission" date="2016-04" db="EMBL/GenBank/DDBJ databases">
        <title>A degradative enzymes factory behind the ericoid mycorrhizal symbiosis.</title>
        <authorList>
            <consortium name="DOE Joint Genome Institute"/>
            <person name="Martino E."/>
            <person name="Morin E."/>
            <person name="Grelet G."/>
            <person name="Kuo A."/>
            <person name="Kohler A."/>
            <person name="Daghino S."/>
            <person name="Barry K."/>
            <person name="Choi C."/>
            <person name="Cichocki N."/>
            <person name="Clum A."/>
            <person name="Copeland A."/>
            <person name="Hainaut M."/>
            <person name="Haridas S."/>
            <person name="Labutti K."/>
            <person name="Lindquist E."/>
            <person name="Lipzen A."/>
            <person name="Khouja H.-R."/>
            <person name="Murat C."/>
            <person name="Ohm R."/>
            <person name="Olson A."/>
            <person name="Spatafora J."/>
            <person name="Veneault-Fourrey C."/>
            <person name="Henrissat B."/>
            <person name="Grigoriev I."/>
            <person name="Martin F."/>
            <person name="Perotto S."/>
        </authorList>
    </citation>
    <scope>NUCLEOTIDE SEQUENCE [LARGE SCALE GENOMIC DNA]</scope>
    <source>
        <strain evidence="1 2">E</strain>
    </source>
</reference>
<gene>
    <name evidence="1" type="ORF">K444DRAFT_502503</name>
</gene>
<accession>A0A2J6TMJ5</accession>
<feature type="non-terminal residue" evidence="1">
    <location>
        <position position="138"/>
    </location>
</feature>
<dbReference type="STRING" id="1095630.A0A2J6TMJ5"/>
<dbReference type="OrthoDB" id="7464126at2759"/>
<name>A0A2J6TMJ5_9HELO</name>
<dbReference type="GeneID" id="36581438"/>